<evidence type="ECO:0000259" key="9">
    <source>
        <dbReference type="Pfam" id="PF04108"/>
    </source>
</evidence>
<dbReference type="InterPro" id="IPR045326">
    <property type="entry name" value="ATG17-like_dom"/>
</dbReference>
<feature type="compositionally biased region" description="Polar residues" evidence="8">
    <location>
        <begin position="498"/>
        <end position="507"/>
    </location>
</feature>
<dbReference type="GO" id="GO:1990316">
    <property type="term" value="C:Atg1/ULK1 kinase complex"/>
    <property type="evidence" value="ECO:0007669"/>
    <property type="project" value="TreeGrafter"/>
</dbReference>
<protein>
    <recommendedName>
        <fullName evidence="2 6">Autophagy-related protein 17</fullName>
    </recommendedName>
</protein>
<comment type="similarity">
    <text evidence="1 6">Belongs to the ATG17 family.</text>
</comment>
<evidence type="ECO:0000256" key="7">
    <source>
        <dbReference type="SAM" id="Coils"/>
    </source>
</evidence>
<dbReference type="GO" id="GO:0000045">
    <property type="term" value="P:autophagosome assembly"/>
    <property type="evidence" value="ECO:0007669"/>
    <property type="project" value="TreeGrafter"/>
</dbReference>
<dbReference type="InterPro" id="IPR007240">
    <property type="entry name" value="Atg17"/>
</dbReference>
<dbReference type="STRING" id="1081105.A0A162HZS1"/>
<feature type="domain" description="Autophagy protein ATG17-like" evidence="9">
    <location>
        <begin position="48"/>
        <end position="452"/>
    </location>
</feature>
<dbReference type="GO" id="GO:0034045">
    <property type="term" value="C:phagophore assembly site membrane"/>
    <property type="evidence" value="ECO:0007669"/>
    <property type="project" value="UniProtKB-SubCell"/>
</dbReference>
<keyword evidence="11" id="KW-1185">Reference proteome</keyword>
<gene>
    <name evidence="10" type="ORF">NOR_00835</name>
</gene>
<keyword evidence="4 6" id="KW-0072">Autophagy</keyword>
<evidence type="ECO:0000256" key="6">
    <source>
        <dbReference type="RuleBase" id="RU368080"/>
    </source>
</evidence>
<dbReference type="PANTHER" id="PTHR28005:SF1">
    <property type="entry name" value="AUTOPHAGY-RELATED PROTEIN 17"/>
    <property type="match status" value="1"/>
</dbReference>
<dbReference type="OMA" id="THVWRAN"/>
<organism evidence="10 11">
    <name type="scientific">Metarhizium rileyi (strain RCEF 4871)</name>
    <name type="common">Nomuraea rileyi</name>
    <dbReference type="NCBI Taxonomy" id="1649241"/>
    <lineage>
        <taxon>Eukaryota</taxon>
        <taxon>Fungi</taxon>
        <taxon>Dikarya</taxon>
        <taxon>Ascomycota</taxon>
        <taxon>Pezizomycotina</taxon>
        <taxon>Sordariomycetes</taxon>
        <taxon>Hypocreomycetidae</taxon>
        <taxon>Hypocreales</taxon>
        <taxon>Clavicipitaceae</taxon>
        <taxon>Metarhizium</taxon>
    </lineage>
</organism>
<dbReference type="PANTHER" id="PTHR28005">
    <property type="entry name" value="AUTOPHAGY-RELATED PROTEIN 17"/>
    <property type="match status" value="1"/>
</dbReference>
<dbReference type="OrthoDB" id="1937984at2759"/>
<keyword evidence="7" id="KW-0175">Coiled coil</keyword>
<keyword evidence="3 6" id="KW-0963">Cytoplasm</keyword>
<feature type="coiled-coil region" evidence="7">
    <location>
        <begin position="308"/>
        <end position="335"/>
    </location>
</feature>
<feature type="region of interest" description="Disordered" evidence="8">
    <location>
        <begin position="474"/>
        <end position="507"/>
    </location>
</feature>
<dbReference type="Proteomes" id="UP000243498">
    <property type="component" value="Unassembled WGS sequence"/>
</dbReference>
<proteinExistence type="inferred from homology"/>
<evidence type="ECO:0000256" key="2">
    <source>
        <dbReference type="ARBA" id="ARBA00013806"/>
    </source>
</evidence>
<reference evidence="10 11" key="1">
    <citation type="journal article" date="2016" name="Genome Biol. Evol.">
        <title>Divergent and convergent evolution of fungal pathogenicity.</title>
        <authorList>
            <person name="Shang Y."/>
            <person name="Xiao G."/>
            <person name="Zheng P."/>
            <person name="Cen K."/>
            <person name="Zhan S."/>
            <person name="Wang C."/>
        </authorList>
    </citation>
    <scope>NUCLEOTIDE SEQUENCE [LARGE SCALE GENOMIC DNA]</scope>
    <source>
        <strain evidence="10 11">RCEF 4871</strain>
    </source>
</reference>
<evidence type="ECO:0000256" key="8">
    <source>
        <dbReference type="SAM" id="MobiDB-lite"/>
    </source>
</evidence>
<evidence type="ECO:0000256" key="3">
    <source>
        <dbReference type="ARBA" id="ARBA00022490"/>
    </source>
</evidence>
<dbReference type="GO" id="GO:0034727">
    <property type="term" value="P:piecemeal microautophagy of the nucleus"/>
    <property type="evidence" value="ECO:0007669"/>
    <property type="project" value="TreeGrafter"/>
</dbReference>
<name>A0A162HZS1_METRR</name>
<comment type="caution">
    <text evidence="10">The sequence shown here is derived from an EMBL/GenBank/DDBJ whole genome shotgun (WGS) entry which is preliminary data.</text>
</comment>
<sequence length="507" mass="56627">MAASPAASSRRSAASSLASLRRSDDHQFKTPVVSVDTLVNHLLVAKRSLSSMNHVLRANELATSARHSHQEMLLLAAQTAFVRNYLHDQYSILARIRKSLQFTYEWGKRDFKKLIKAMDEVDGALTGTMDMLRETVVQPLLQSNDEERKNLLDFVDESSVHGMRDVMKKSIQDLQSIQQSFDGDLLRLETDIRNLGQRLNESSSHKSGDDVHFAPMVLLQSLDDHSSTMAQLLASLTKHFDMCVTAIRTTGGAAALARRKAAEATQSQSSDGVSISGVIAEQESHMSDLEPETAEDRAEMLKVVVQDADEVEDVVREIQGRLAAMEQETASLQEHVDHSKESYFGIISAFVLIEQIGDRIDDYLAAEEDFRLRWDMEKEAVFGKVREMKEMRDFYEGYASAYSSLVLEVERRRAVDERVQGIWHKAQESVDRILEADRASREAFRQDVGEYLPADLWAGMQGPVKKWTVARTSDDDTASAAASLVGRGRRDSGQGSRMASTPQPSAD</sequence>
<dbReference type="GO" id="GO:0030295">
    <property type="term" value="F:protein kinase activator activity"/>
    <property type="evidence" value="ECO:0007669"/>
    <property type="project" value="TreeGrafter"/>
</dbReference>
<dbReference type="AlphaFoldDB" id="A0A162HZS1"/>
<dbReference type="GO" id="GO:0060090">
    <property type="term" value="F:molecular adaptor activity"/>
    <property type="evidence" value="ECO:0007669"/>
    <property type="project" value="TreeGrafter"/>
</dbReference>
<comment type="subcellular location">
    <subcellularLocation>
        <location evidence="6">Cytoplasm</location>
    </subcellularLocation>
    <subcellularLocation>
        <location evidence="6">Preautophagosomal structure membrane</location>
        <topology evidence="6">Peripheral membrane protein</topology>
    </subcellularLocation>
</comment>
<keyword evidence="5" id="KW-0472">Membrane</keyword>
<accession>A0A162HZS1</accession>
<evidence type="ECO:0000313" key="10">
    <source>
        <dbReference type="EMBL" id="OAA50385.1"/>
    </source>
</evidence>
<dbReference type="Pfam" id="PF04108">
    <property type="entry name" value="ATG17_like"/>
    <property type="match status" value="1"/>
</dbReference>
<evidence type="ECO:0000256" key="4">
    <source>
        <dbReference type="ARBA" id="ARBA00023006"/>
    </source>
</evidence>
<evidence type="ECO:0000256" key="1">
    <source>
        <dbReference type="ARBA" id="ARBA00006259"/>
    </source>
</evidence>
<dbReference type="EMBL" id="AZHC01000002">
    <property type="protein sequence ID" value="OAA50385.1"/>
    <property type="molecule type" value="Genomic_DNA"/>
</dbReference>
<evidence type="ECO:0000256" key="5">
    <source>
        <dbReference type="ARBA" id="ARBA00023136"/>
    </source>
</evidence>
<comment type="function">
    <text evidence="6">Autophagy-specific protein that functions in response to autophagy-inducing signals as a scaffold to recruit other ATG proteins to organize preautophagosomal structure (PAS) formation. Modulates the timing and magnitude of the autophagy response, such as the size of the sequestering vesicles. Plays particularly a role in pexophagy and nucleophagy.</text>
</comment>
<dbReference type="GO" id="GO:0000422">
    <property type="term" value="P:autophagy of mitochondrion"/>
    <property type="evidence" value="ECO:0007669"/>
    <property type="project" value="TreeGrafter"/>
</dbReference>
<evidence type="ECO:0000313" key="11">
    <source>
        <dbReference type="Proteomes" id="UP000243498"/>
    </source>
</evidence>